<proteinExistence type="predicted"/>
<keyword evidence="2" id="KW-1185">Reference proteome</keyword>
<dbReference type="Proteomes" id="UP000428803">
    <property type="component" value="Chromosome"/>
</dbReference>
<name>A0A6I6LCL6_9SPHN</name>
<dbReference type="AlphaFoldDB" id="A0A6I6LCL6"/>
<dbReference type="InterPro" id="IPR023393">
    <property type="entry name" value="START-like_dom_sf"/>
</dbReference>
<gene>
    <name evidence="1" type="ORF">EUU25_06015</name>
</gene>
<protein>
    <recommendedName>
        <fullName evidence="3">SRPBCC domain-containing protein</fullName>
    </recommendedName>
</protein>
<reference evidence="2" key="1">
    <citation type="submission" date="2019-01" db="EMBL/GenBank/DDBJ databases">
        <title>Sphingorhabdus lacus sp.nov., isolated from an oligotrophic freshwater lake.</title>
        <authorList>
            <person name="Park M."/>
        </authorList>
    </citation>
    <scope>NUCLEOTIDE SEQUENCE [LARGE SCALE GENOMIC DNA]</scope>
    <source>
        <strain evidence="2">IMCC1753</strain>
    </source>
</reference>
<evidence type="ECO:0000313" key="1">
    <source>
        <dbReference type="EMBL" id="QGY80212.1"/>
    </source>
</evidence>
<dbReference type="Pfam" id="PF10604">
    <property type="entry name" value="Polyketide_cyc2"/>
    <property type="match status" value="1"/>
</dbReference>
<evidence type="ECO:0008006" key="3">
    <source>
        <dbReference type="Google" id="ProtNLM"/>
    </source>
</evidence>
<organism evidence="1 2">
    <name type="scientific">Sphingorhabdus lacus</name>
    <dbReference type="NCBI Taxonomy" id="392610"/>
    <lineage>
        <taxon>Bacteria</taxon>
        <taxon>Pseudomonadati</taxon>
        <taxon>Pseudomonadota</taxon>
        <taxon>Alphaproteobacteria</taxon>
        <taxon>Sphingomonadales</taxon>
        <taxon>Sphingomonadaceae</taxon>
        <taxon>Sphingorhabdus</taxon>
    </lineage>
</organism>
<dbReference type="OrthoDB" id="7448864at2"/>
<dbReference type="Gene3D" id="3.30.530.20">
    <property type="match status" value="1"/>
</dbReference>
<dbReference type="SUPFAM" id="SSF55961">
    <property type="entry name" value="Bet v1-like"/>
    <property type="match status" value="1"/>
</dbReference>
<evidence type="ECO:0000313" key="2">
    <source>
        <dbReference type="Proteomes" id="UP000428803"/>
    </source>
</evidence>
<sequence length="151" mass="17307">MKISTEVLITASLSKVWGALVDFPRYRSWHPLVEIEGTAKEGADVEYYYRSNSEAPSGMSMTARITKLEPVREMVLEFGVRGFANIEERYLLLREGTHVRLVHSANLKGLLPFIGARLFRKRLIEKFQLPIDRLSHHLASKKQLPRSARKS</sequence>
<dbReference type="RefSeq" id="WP_158899209.1">
    <property type="nucleotide sequence ID" value="NZ_CP035733.1"/>
</dbReference>
<dbReference type="EMBL" id="CP035733">
    <property type="protein sequence ID" value="QGY80212.1"/>
    <property type="molecule type" value="Genomic_DNA"/>
</dbReference>
<dbReference type="KEGG" id="slaa:EUU25_06015"/>
<accession>A0A6I6LCL6</accession>
<dbReference type="InterPro" id="IPR019587">
    <property type="entry name" value="Polyketide_cyclase/dehydratase"/>
</dbReference>